<sequence>MERKTSDECLILVDSEIDGFRSVIDLIEILVLTAITTLVLSAFHTHNLIEIDFTRLNMKINNLDCICGVQMFNVHLHAVAPFHNVFIEIDHCLVPIDIVHCPAQFPIRIVRMRSCHPYHPCQHHGNQYQPV</sequence>
<reference evidence="1" key="1">
    <citation type="submission" date="2020-06" db="EMBL/GenBank/DDBJ databases">
        <title>Unique genomic features of the anaerobic methanotrophic archaea.</title>
        <authorList>
            <person name="Chadwick G.L."/>
            <person name="Skennerton C.T."/>
            <person name="Laso-Perez R."/>
            <person name="Leu A.O."/>
            <person name="Speth D.R."/>
            <person name="Yu H."/>
            <person name="Morgan-Lang C."/>
            <person name="Hatzenpichler R."/>
            <person name="Goudeau D."/>
            <person name="Malmstrom R."/>
            <person name="Brazelton W.J."/>
            <person name="Woyke T."/>
            <person name="Hallam S.J."/>
            <person name="Tyson G.W."/>
            <person name="Wegener G."/>
            <person name="Boetius A."/>
            <person name="Orphan V."/>
        </authorList>
    </citation>
    <scope>NUCLEOTIDE SEQUENCE</scope>
</reference>
<dbReference type="AlphaFoldDB" id="A0A7G9YI41"/>
<protein>
    <submittedName>
        <fullName evidence="1">Uncharacterized protein</fullName>
    </submittedName>
</protein>
<dbReference type="EMBL" id="MT631271">
    <property type="protein sequence ID" value="QNO47675.1"/>
    <property type="molecule type" value="Genomic_DNA"/>
</dbReference>
<name>A0A7G9YI41_9EURY</name>
<proteinExistence type="predicted"/>
<organism evidence="1">
    <name type="scientific">Candidatus Methanogaster sp. ANME-2c ERB4</name>
    <dbReference type="NCBI Taxonomy" id="2759911"/>
    <lineage>
        <taxon>Archaea</taxon>
        <taxon>Methanobacteriati</taxon>
        <taxon>Methanobacteriota</taxon>
        <taxon>Stenosarchaea group</taxon>
        <taxon>Methanomicrobia</taxon>
        <taxon>Methanosarcinales</taxon>
        <taxon>ANME-2 cluster</taxon>
        <taxon>Candidatus Methanogasteraceae</taxon>
        <taxon>Candidatus Methanogaster</taxon>
    </lineage>
</organism>
<gene>
    <name evidence="1" type="ORF">FJIOJMEM_00001</name>
</gene>
<accession>A0A7G9YI41</accession>
<evidence type="ECO:0000313" key="1">
    <source>
        <dbReference type="EMBL" id="QNO47675.1"/>
    </source>
</evidence>